<proteinExistence type="predicted"/>
<reference evidence="1" key="1">
    <citation type="submission" date="2021-04" db="EMBL/GenBank/DDBJ databases">
        <title>Whole genome sequencing of Enterococci isolates from hospitalized patients.</title>
        <authorList>
            <person name="Ogoti B.M."/>
            <person name="Onyambu F.G."/>
        </authorList>
    </citation>
    <scope>NUCLEOTIDE SEQUENCE</scope>
    <source>
        <strain evidence="1">242</strain>
    </source>
</reference>
<organism evidence="1 2">
    <name type="scientific">Peribacillus frigoritolerans</name>
    <dbReference type="NCBI Taxonomy" id="450367"/>
    <lineage>
        <taxon>Bacteria</taxon>
        <taxon>Bacillati</taxon>
        <taxon>Bacillota</taxon>
        <taxon>Bacilli</taxon>
        <taxon>Bacillales</taxon>
        <taxon>Bacillaceae</taxon>
        <taxon>Peribacillus</taxon>
    </lineage>
</organism>
<evidence type="ECO:0000313" key="1">
    <source>
        <dbReference type="EMBL" id="MBR8645844.1"/>
    </source>
</evidence>
<name>A0A941FN47_9BACI</name>
<gene>
    <name evidence="1" type="ORF">KEH51_23255</name>
</gene>
<sequence>MTDESSTLHVALEKGNETIESIQTYVNLKEKKITSINSTYPLYEDGEIIGAVEIAKDITKVMNMYDQIVDLRSQLAETHRKNKFSEGTATYHFSDLIGNSPAFKQAISLAKKRPVHIPSHDLWTNRDREGTGRAKYT</sequence>
<evidence type="ECO:0000313" key="2">
    <source>
        <dbReference type="Proteomes" id="UP000680045"/>
    </source>
</evidence>
<dbReference type="EMBL" id="JAGTPW010000053">
    <property type="protein sequence ID" value="MBR8645844.1"/>
    <property type="molecule type" value="Genomic_DNA"/>
</dbReference>
<protein>
    <submittedName>
        <fullName evidence="1">Uncharacterized protein</fullName>
    </submittedName>
</protein>
<comment type="caution">
    <text evidence="1">The sequence shown here is derived from an EMBL/GenBank/DDBJ whole genome shotgun (WGS) entry which is preliminary data.</text>
</comment>
<accession>A0A941FN47</accession>
<dbReference type="AlphaFoldDB" id="A0A941FN47"/>
<dbReference type="Proteomes" id="UP000680045">
    <property type="component" value="Unassembled WGS sequence"/>
</dbReference>